<organism evidence="2 3">
    <name type="scientific">Paenibacillus borealis</name>
    <dbReference type="NCBI Taxonomy" id="160799"/>
    <lineage>
        <taxon>Bacteria</taxon>
        <taxon>Bacillati</taxon>
        <taxon>Bacillota</taxon>
        <taxon>Bacilli</taxon>
        <taxon>Bacillales</taxon>
        <taxon>Paenibacillaceae</taxon>
        <taxon>Paenibacillus</taxon>
    </lineage>
</organism>
<sequence>MDKKKQEFVMMLFSGLMLFMVSLITPSNGSEVRIYFKGFMIGGGIIVLALAVSMFLKYKGFKNMK</sequence>
<feature type="transmembrane region" description="Helical" evidence="1">
    <location>
        <begin position="39"/>
        <end position="56"/>
    </location>
</feature>
<keyword evidence="1" id="KW-0472">Membrane</keyword>
<gene>
    <name evidence="2" type="ORF">PBOR_02850</name>
</gene>
<dbReference type="OrthoDB" id="2627548at2"/>
<evidence type="ECO:0000313" key="3">
    <source>
        <dbReference type="Proteomes" id="UP000029518"/>
    </source>
</evidence>
<keyword evidence="1" id="KW-1133">Transmembrane helix</keyword>
<protein>
    <submittedName>
        <fullName evidence="2">Uncharacterized protein</fullName>
    </submittedName>
</protein>
<proteinExistence type="predicted"/>
<reference evidence="2" key="1">
    <citation type="submission" date="2014-08" db="EMBL/GenBank/DDBJ databases">
        <title>Comparative genomics of the Paenibacillus odorifer group.</title>
        <authorList>
            <person name="den Bakker H.C."/>
            <person name="Tsai Y.-C.Y.-C."/>
            <person name="Martin N."/>
            <person name="Korlach J."/>
            <person name="Wiedmann M."/>
        </authorList>
    </citation>
    <scope>NUCLEOTIDE SEQUENCE [LARGE SCALE GENOMIC DNA]</scope>
    <source>
        <strain evidence="2">DSM 13188</strain>
    </source>
</reference>
<keyword evidence="3" id="KW-1185">Reference proteome</keyword>
<dbReference type="HOGENOM" id="CLU_2845699_0_0_9"/>
<dbReference type="RefSeq" id="WP_042210342.1">
    <property type="nucleotide sequence ID" value="NZ_CP009285.1"/>
</dbReference>
<dbReference type="AlphaFoldDB" id="A0A089MHG2"/>
<accession>A0A089MHG2</accession>
<evidence type="ECO:0000313" key="2">
    <source>
        <dbReference type="EMBL" id="AIQ56019.1"/>
    </source>
</evidence>
<name>A0A089MHG2_PAEBO</name>
<dbReference type="KEGG" id="pbd:PBOR_02850"/>
<dbReference type="Proteomes" id="UP000029518">
    <property type="component" value="Chromosome"/>
</dbReference>
<dbReference type="EMBL" id="CP009285">
    <property type="protein sequence ID" value="AIQ56019.1"/>
    <property type="molecule type" value="Genomic_DNA"/>
</dbReference>
<evidence type="ECO:0000256" key="1">
    <source>
        <dbReference type="SAM" id="Phobius"/>
    </source>
</evidence>
<keyword evidence="1" id="KW-0812">Transmembrane</keyword>